<dbReference type="SUPFAM" id="SSF102405">
    <property type="entry name" value="MCP/YpsA-like"/>
    <property type="match status" value="1"/>
</dbReference>
<dbReference type="EMBL" id="CP021059">
    <property type="protein sequence ID" value="ARQ06925.1"/>
    <property type="molecule type" value="Genomic_DNA"/>
</dbReference>
<organism evidence="1 2">
    <name type="scientific">Macrococcoides canis</name>
    <dbReference type="NCBI Taxonomy" id="1855823"/>
    <lineage>
        <taxon>Bacteria</taxon>
        <taxon>Bacillati</taxon>
        <taxon>Bacillota</taxon>
        <taxon>Bacilli</taxon>
        <taxon>Bacillales</taxon>
        <taxon>Staphylococcaceae</taxon>
        <taxon>Macrococcoides</taxon>
    </lineage>
</organism>
<dbReference type="GeneID" id="35295406"/>
<keyword evidence="2" id="KW-1185">Reference proteome</keyword>
<dbReference type="PANTHER" id="PTHR38440:SF1">
    <property type="entry name" value="UPF0398 PROTEIN SPR0331"/>
    <property type="match status" value="1"/>
</dbReference>
<dbReference type="Pfam" id="PF06908">
    <property type="entry name" value="YpsA"/>
    <property type="match status" value="1"/>
</dbReference>
<dbReference type="Gene3D" id="3.40.50.450">
    <property type="match status" value="1"/>
</dbReference>
<dbReference type="PANTHER" id="PTHR38440">
    <property type="entry name" value="UPF0398 PROTEIN YPSA"/>
    <property type="match status" value="1"/>
</dbReference>
<dbReference type="NCBIfam" id="NF010181">
    <property type="entry name" value="PRK13660.1"/>
    <property type="match status" value="1"/>
</dbReference>
<evidence type="ECO:0000313" key="1">
    <source>
        <dbReference type="EMBL" id="ARQ06925.1"/>
    </source>
</evidence>
<dbReference type="AlphaFoldDB" id="A0A1W7ABC8"/>
<sequence>MKSIYITGYKPYELNIFNNKQPEVRYIKLFLQQKLKEYIEDGLEWVIIEGQLGIELWAAEVVIRLKKMYDVKLSIITPFLEHHSKWNEENQLYYKQICDCADFITSAHNDVYRGGFQFRNTDQFVLDNTEGTILFYDDEYEASPKFFKQTLIDFAAENQYNIDVVTMEDLSDFVNEYIRAKEY</sequence>
<name>A0A1W7ABC8_9STAP</name>
<dbReference type="OrthoDB" id="2301957at2"/>
<proteinExistence type="predicted"/>
<dbReference type="Proteomes" id="UP000194154">
    <property type="component" value="Chromosome"/>
</dbReference>
<dbReference type="InterPro" id="IPR010697">
    <property type="entry name" value="YspA"/>
</dbReference>
<dbReference type="RefSeq" id="WP_086042560.1">
    <property type="nucleotide sequence ID" value="NZ_CBCRZA010000002.1"/>
</dbReference>
<dbReference type="PIRSF" id="PIRSF021290">
    <property type="entry name" value="DUF1273"/>
    <property type="match status" value="1"/>
</dbReference>
<gene>
    <name evidence="1" type="ORF">MCCS_12820</name>
</gene>
<dbReference type="STRING" id="1855823.MCCS_12820"/>
<dbReference type="KEGG" id="mcak:MCCS_12820"/>
<evidence type="ECO:0000313" key="2">
    <source>
        <dbReference type="Proteomes" id="UP000194154"/>
    </source>
</evidence>
<reference evidence="1 2" key="1">
    <citation type="journal article" date="2017" name="Int. J. Syst. Evol. Microbiol.">
        <title>Macrococcus canis sp. nov., a skin bacterium associated with infections in dogs.</title>
        <authorList>
            <person name="Gobeli Brawand S."/>
            <person name="Cotting K."/>
            <person name="Gomez-Sanz E."/>
            <person name="Collaud A."/>
            <person name="Thomann A."/>
            <person name="Brodard I."/>
            <person name="Rodriguez-Campos S."/>
            <person name="Strauss C."/>
            <person name="Perreten V."/>
        </authorList>
    </citation>
    <scope>NUCLEOTIDE SEQUENCE [LARGE SCALE GENOMIC DNA]</scope>
    <source>
        <strain evidence="1 2">KM45013</strain>
    </source>
</reference>
<protein>
    <submittedName>
        <fullName evidence="1">Uncharacterized protein</fullName>
    </submittedName>
</protein>
<accession>A0A1W7ABC8</accession>